<dbReference type="AlphaFoldDB" id="A0AA39PF80"/>
<keyword evidence="2" id="KW-0732">Signal</keyword>
<evidence type="ECO:0000256" key="2">
    <source>
        <dbReference type="SAM" id="SignalP"/>
    </source>
</evidence>
<feature type="signal peptide" evidence="2">
    <location>
        <begin position="1"/>
        <end position="20"/>
    </location>
</feature>
<proteinExistence type="predicted"/>
<comment type="caution">
    <text evidence="3">The sequence shown here is derived from an EMBL/GenBank/DDBJ whole genome shotgun (WGS) entry which is preliminary data.</text>
</comment>
<gene>
    <name evidence="3" type="ORF">EDD18DRAFT_1199826</name>
</gene>
<feature type="region of interest" description="Disordered" evidence="1">
    <location>
        <begin position="27"/>
        <end position="59"/>
    </location>
</feature>
<organism evidence="3 4">
    <name type="scientific">Armillaria luteobubalina</name>
    <dbReference type="NCBI Taxonomy" id="153913"/>
    <lineage>
        <taxon>Eukaryota</taxon>
        <taxon>Fungi</taxon>
        <taxon>Dikarya</taxon>
        <taxon>Basidiomycota</taxon>
        <taxon>Agaricomycotina</taxon>
        <taxon>Agaricomycetes</taxon>
        <taxon>Agaricomycetidae</taxon>
        <taxon>Agaricales</taxon>
        <taxon>Marasmiineae</taxon>
        <taxon>Physalacriaceae</taxon>
        <taxon>Armillaria</taxon>
    </lineage>
</organism>
<evidence type="ECO:0000256" key="1">
    <source>
        <dbReference type="SAM" id="MobiDB-lite"/>
    </source>
</evidence>
<protein>
    <submittedName>
        <fullName evidence="3">Uncharacterized protein</fullName>
    </submittedName>
</protein>
<dbReference type="EMBL" id="JAUEPU010000060">
    <property type="protein sequence ID" value="KAK0483091.1"/>
    <property type="molecule type" value="Genomic_DNA"/>
</dbReference>
<keyword evidence="4" id="KW-1185">Reference proteome</keyword>
<dbReference type="Proteomes" id="UP001175228">
    <property type="component" value="Unassembled WGS sequence"/>
</dbReference>
<name>A0AA39PF80_9AGAR</name>
<sequence>MRFSVAALLPLAVLAVPALSASIQARDGKVDHKGSDSGSRDNNYRNKGKDGGRSDSTWTPVFEHKDDFKGWNKGKYTPYEHKEVTKINFEIGKCIPLLFIHVTDVFSECKSLCEKDNKCNSCQGMSDIFSSSSII</sequence>
<feature type="chain" id="PRO_5041230887" evidence="2">
    <location>
        <begin position="21"/>
        <end position="135"/>
    </location>
</feature>
<reference evidence="3" key="1">
    <citation type="submission" date="2023-06" db="EMBL/GenBank/DDBJ databases">
        <authorList>
            <consortium name="Lawrence Berkeley National Laboratory"/>
            <person name="Ahrendt S."/>
            <person name="Sahu N."/>
            <person name="Indic B."/>
            <person name="Wong-Bajracharya J."/>
            <person name="Merenyi Z."/>
            <person name="Ke H.-M."/>
            <person name="Monk M."/>
            <person name="Kocsube S."/>
            <person name="Drula E."/>
            <person name="Lipzen A."/>
            <person name="Balint B."/>
            <person name="Henrissat B."/>
            <person name="Andreopoulos B."/>
            <person name="Martin F.M."/>
            <person name="Harder C.B."/>
            <person name="Rigling D."/>
            <person name="Ford K.L."/>
            <person name="Foster G.D."/>
            <person name="Pangilinan J."/>
            <person name="Papanicolaou A."/>
            <person name="Barry K."/>
            <person name="LaButti K."/>
            <person name="Viragh M."/>
            <person name="Koriabine M."/>
            <person name="Yan M."/>
            <person name="Riley R."/>
            <person name="Champramary S."/>
            <person name="Plett K.L."/>
            <person name="Tsai I.J."/>
            <person name="Slot J."/>
            <person name="Sipos G."/>
            <person name="Plett J."/>
            <person name="Nagy L.G."/>
            <person name="Grigoriev I.V."/>
        </authorList>
    </citation>
    <scope>NUCLEOTIDE SEQUENCE</scope>
    <source>
        <strain evidence="3">HWK02</strain>
    </source>
</reference>
<evidence type="ECO:0000313" key="3">
    <source>
        <dbReference type="EMBL" id="KAK0483091.1"/>
    </source>
</evidence>
<accession>A0AA39PF80</accession>
<evidence type="ECO:0000313" key="4">
    <source>
        <dbReference type="Proteomes" id="UP001175228"/>
    </source>
</evidence>
<feature type="compositionally biased region" description="Basic and acidic residues" evidence="1">
    <location>
        <begin position="27"/>
        <end position="53"/>
    </location>
</feature>